<protein>
    <recommendedName>
        <fullName evidence="3">Carboxylic ester hydrolase</fullName>
        <ecNumber evidence="3">3.1.1.-</ecNumber>
    </recommendedName>
</protein>
<evidence type="ECO:0000259" key="4">
    <source>
        <dbReference type="Pfam" id="PF00135"/>
    </source>
</evidence>
<feature type="domain" description="Carboxylesterase type B" evidence="4">
    <location>
        <begin position="50"/>
        <end position="393"/>
    </location>
</feature>
<dbReference type="InterPro" id="IPR002018">
    <property type="entry name" value="CarbesteraseB"/>
</dbReference>
<dbReference type="PANTHER" id="PTHR11559">
    <property type="entry name" value="CARBOXYLESTERASE"/>
    <property type="match status" value="1"/>
</dbReference>
<dbReference type="InterPro" id="IPR050309">
    <property type="entry name" value="Type-B_Carboxylest/Lipase"/>
</dbReference>
<name>A0ABR4ASW8_9LECA</name>
<reference evidence="5 6" key="1">
    <citation type="submission" date="2024-09" db="EMBL/GenBank/DDBJ databases">
        <title>Rethinking Asexuality: The Enigmatic Case of Functional Sexual Genes in Lepraria (Stereocaulaceae).</title>
        <authorList>
            <person name="Doellman M."/>
            <person name="Sun Y."/>
            <person name="Barcenas-Pena A."/>
            <person name="Lumbsch H.T."/>
            <person name="Grewe F."/>
        </authorList>
    </citation>
    <scope>NUCLEOTIDE SEQUENCE [LARGE SCALE GENOMIC DNA]</scope>
    <source>
        <strain evidence="5 6">Grewe 0041</strain>
    </source>
</reference>
<dbReference type="Gene3D" id="3.40.50.1820">
    <property type="entry name" value="alpha/beta hydrolase"/>
    <property type="match status" value="2"/>
</dbReference>
<dbReference type="PROSITE" id="PS00941">
    <property type="entry name" value="CARBOXYLESTERASE_B_2"/>
    <property type="match status" value="1"/>
</dbReference>
<comment type="similarity">
    <text evidence="1 3">Belongs to the type-B carboxylesterase/lipase family.</text>
</comment>
<accession>A0ABR4ASW8</accession>
<proteinExistence type="inferred from homology"/>
<dbReference type="Proteomes" id="UP001590951">
    <property type="component" value="Unassembled WGS sequence"/>
</dbReference>
<evidence type="ECO:0000313" key="6">
    <source>
        <dbReference type="Proteomes" id="UP001590951"/>
    </source>
</evidence>
<dbReference type="EC" id="3.1.1.-" evidence="3"/>
<sequence>MRRKVRNLGLTIHSSSFPMLYFRILGGRRSLRSLLVISSVLELGTSISSLRINTTIGTVHGFIDDATPKVAQFLGIPFAEPPVASLRFTAPTAKRPVASVNATKFGASCPQPRSSSQTVYTVDSPDLLISGPTSEDCLTLNIWAPVTSHDASRAEKLPVIVWIYGGNFQTGGGDTAYQIPSPWVERSQSHIVVGINYRGNIFGFPNAAGLDQRYLNVGLLDQRLALEFVRSNIAAFGGDLARITLWGQSAGALSVDYYNFAYPKDPIVSGLIMDSGTALYPSVTLDPTHSNFTFVAAQLGCKDLSPTAELACMRNVSSIAIETLIQAYGDNGTQPVLSFNPITDNRTKFSNYTARYLARNFTMLPAIIGTNTNEGAALLPFDPNNPNGPNKTDVDDITLGDFLCPAVQSAVNRYAVSVPTYQYLYNGNFSNISPRPWEGAYHFSELPLIFGTSGIAHSASTDLEVALSHLMQDLYLAFISDPWRGLPAHDWDAYKPDGSAVQFSKNRSLVGKIESSKLASACNGIAPVSGAVPPS</sequence>
<organism evidence="5 6">
    <name type="scientific">Lepraria finkii</name>
    <dbReference type="NCBI Taxonomy" id="1340010"/>
    <lineage>
        <taxon>Eukaryota</taxon>
        <taxon>Fungi</taxon>
        <taxon>Dikarya</taxon>
        <taxon>Ascomycota</taxon>
        <taxon>Pezizomycotina</taxon>
        <taxon>Lecanoromycetes</taxon>
        <taxon>OSLEUM clade</taxon>
        <taxon>Lecanoromycetidae</taxon>
        <taxon>Lecanorales</taxon>
        <taxon>Lecanorineae</taxon>
        <taxon>Stereocaulaceae</taxon>
        <taxon>Lepraria</taxon>
    </lineage>
</organism>
<comment type="caution">
    <text evidence="5">The sequence shown here is derived from an EMBL/GenBank/DDBJ whole genome shotgun (WGS) entry which is preliminary data.</text>
</comment>
<evidence type="ECO:0000256" key="3">
    <source>
        <dbReference type="RuleBase" id="RU361235"/>
    </source>
</evidence>
<evidence type="ECO:0000256" key="1">
    <source>
        <dbReference type="ARBA" id="ARBA00005964"/>
    </source>
</evidence>
<dbReference type="EMBL" id="JBHFEH010000115">
    <property type="protein sequence ID" value="KAL2046553.1"/>
    <property type="molecule type" value="Genomic_DNA"/>
</dbReference>
<gene>
    <name evidence="5" type="ORF">ABVK25_011768</name>
</gene>
<dbReference type="SUPFAM" id="SSF53474">
    <property type="entry name" value="alpha/beta-Hydrolases"/>
    <property type="match status" value="1"/>
</dbReference>
<dbReference type="Pfam" id="PF00135">
    <property type="entry name" value="COesterase"/>
    <property type="match status" value="1"/>
</dbReference>
<dbReference type="InterPro" id="IPR019826">
    <property type="entry name" value="Carboxylesterase_B_AS"/>
</dbReference>
<dbReference type="PROSITE" id="PS00122">
    <property type="entry name" value="CARBOXYLESTERASE_B_1"/>
    <property type="match status" value="1"/>
</dbReference>
<dbReference type="InterPro" id="IPR029058">
    <property type="entry name" value="AB_hydrolase_fold"/>
</dbReference>
<keyword evidence="6" id="KW-1185">Reference proteome</keyword>
<evidence type="ECO:0000313" key="5">
    <source>
        <dbReference type="EMBL" id="KAL2046553.1"/>
    </source>
</evidence>
<evidence type="ECO:0000256" key="2">
    <source>
        <dbReference type="ARBA" id="ARBA00022801"/>
    </source>
</evidence>
<dbReference type="InterPro" id="IPR019819">
    <property type="entry name" value="Carboxylesterase_B_CS"/>
</dbReference>
<keyword evidence="2 3" id="KW-0378">Hydrolase</keyword>